<dbReference type="EMBL" id="MCFL01000059">
    <property type="protein sequence ID" value="ORZ31479.1"/>
    <property type="molecule type" value="Genomic_DNA"/>
</dbReference>
<feature type="transmembrane region" description="Helical" evidence="1">
    <location>
        <begin position="297"/>
        <end position="320"/>
    </location>
</feature>
<gene>
    <name evidence="2" type="ORF">BCR44DRAFT_36454</name>
</gene>
<reference evidence="2 3" key="1">
    <citation type="submission" date="2016-07" db="EMBL/GenBank/DDBJ databases">
        <title>Pervasive Adenine N6-methylation of Active Genes in Fungi.</title>
        <authorList>
            <consortium name="DOE Joint Genome Institute"/>
            <person name="Mondo S.J."/>
            <person name="Dannebaum R.O."/>
            <person name="Kuo R.C."/>
            <person name="Labutti K."/>
            <person name="Haridas S."/>
            <person name="Kuo A."/>
            <person name="Salamov A."/>
            <person name="Ahrendt S.R."/>
            <person name="Lipzen A."/>
            <person name="Sullivan W."/>
            <person name="Andreopoulos W.B."/>
            <person name="Clum A."/>
            <person name="Lindquist E."/>
            <person name="Daum C."/>
            <person name="Ramamoorthy G.K."/>
            <person name="Gryganskyi A."/>
            <person name="Culley D."/>
            <person name="Magnuson J.K."/>
            <person name="James T.Y."/>
            <person name="O'Malley M.A."/>
            <person name="Stajich J.E."/>
            <person name="Spatafora J.W."/>
            <person name="Visel A."/>
            <person name="Grigoriev I.V."/>
        </authorList>
    </citation>
    <scope>NUCLEOTIDE SEQUENCE [LARGE SCALE GENOMIC DNA]</scope>
    <source>
        <strain evidence="2 3">PL171</strain>
    </source>
</reference>
<accession>A0A1Y2HA85</accession>
<evidence type="ECO:0000313" key="3">
    <source>
        <dbReference type="Proteomes" id="UP000193411"/>
    </source>
</evidence>
<evidence type="ECO:0000313" key="2">
    <source>
        <dbReference type="EMBL" id="ORZ31479.1"/>
    </source>
</evidence>
<sequence>MSSEAIGVQFTASRDGRKAMLRIVESFRKMTYGASVNSTADYQSGYSLLAMHYKEMVESILPVINTMDSGDHESSPHYRAFNRVIINASRTDYVPTTLSAIELANTVVQTSALALNYKTPGSLTAQVVASVPEFRFLVDNLFILMEASKELPKTGIRVYHALVDSVEAYLYIGMVISFVILLAIVAAIYLRVTKAYFLREAKVHNLLLSVPKRMAATLVTETEEEIETFREVAQSDDGQELDLSLVDHRETVGMAGLEDNAVAVTLTYGASGNTSGSKHGTANIANGWSKSPRRAKFFIPVFACVILISIMIGTLFSVTFNALDVDNDMDHFLLVADLRFHARALRMCGREQFSTDHMVPTPLLIQYFRASLLESEAILDKVLDERNGLAHRIPQLMVVPRNCTRPNVCLSVSDDAPSIGFTSEIASAPFITEYRRMIDMGSHLVQHFLDNDARTTIRAKPDAYNLWLLVEAVCEDLVARCSELEKAIQNNLLTQLASAKSWILVAFILLILVSITSFGLFLYYGTSKLQRESEALVLLLHMIPAGMLKDKDMAELARFMESAGLTLLI</sequence>
<comment type="caution">
    <text evidence="2">The sequence shown here is derived from an EMBL/GenBank/DDBJ whole genome shotgun (WGS) entry which is preliminary data.</text>
</comment>
<name>A0A1Y2HA85_9FUNG</name>
<feature type="transmembrane region" description="Helical" evidence="1">
    <location>
        <begin position="502"/>
        <end position="524"/>
    </location>
</feature>
<dbReference type="Proteomes" id="UP000193411">
    <property type="component" value="Unassembled WGS sequence"/>
</dbReference>
<proteinExistence type="predicted"/>
<protein>
    <submittedName>
        <fullName evidence="2">Uncharacterized protein</fullName>
    </submittedName>
</protein>
<feature type="transmembrane region" description="Helical" evidence="1">
    <location>
        <begin position="168"/>
        <end position="190"/>
    </location>
</feature>
<organism evidence="2 3">
    <name type="scientific">Catenaria anguillulae PL171</name>
    <dbReference type="NCBI Taxonomy" id="765915"/>
    <lineage>
        <taxon>Eukaryota</taxon>
        <taxon>Fungi</taxon>
        <taxon>Fungi incertae sedis</taxon>
        <taxon>Blastocladiomycota</taxon>
        <taxon>Blastocladiomycetes</taxon>
        <taxon>Blastocladiales</taxon>
        <taxon>Catenariaceae</taxon>
        <taxon>Catenaria</taxon>
    </lineage>
</organism>
<keyword evidence="1" id="KW-0472">Membrane</keyword>
<keyword evidence="1" id="KW-0812">Transmembrane</keyword>
<dbReference type="AlphaFoldDB" id="A0A1Y2HA85"/>
<keyword evidence="1" id="KW-1133">Transmembrane helix</keyword>
<keyword evidence="3" id="KW-1185">Reference proteome</keyword>
<evidence type="ECO:0000256" key="1">
    <source>
        <dbReference type="SAM" id="Phobius"/>
    </source>
</evidence>